<name>A0AAJ1U0Y6_9ACTN</name>
<accession>A0AAJ1U0Y6</accession>
<sequence length="242" mass="28000">MSRSAADAIDWGRSWVDSDRRAPTLSGDWLAWCLVFVRSCFGVDARFLSAIKAWNGADRRHVTSRSETIPEGVPVFWRTRGPHGHVALSLGNGYVLSNDILRRGRIDVVHIDVITKRWNATLLGWTEDLNGTTVWEPPKPAPPAVRVKPTFRRLHDKELDLIEKLQHLKPGTAQHTRRERELAEVYKYLRTYPASQYAARRRECFIRKDQAHRARPRKPKTVERYQRLITRLDLLVRRGIPA</sequence>
<evidence type="ECO:0008006" key="3">
    <source>
        <dbReference type="Google" id="ProtNLM"/>
    </source>
</evidence>
<comment type="caution">
    <text evidence="1">The sequence shown here is derived from an EMBL/GenBank/DDBJ whole genome shotgun (WGS) entry which is preliminary data.</text>
</comment>
<protein>
    <recommendedName>
        <fullName evidence="3">CHAP domain-containing protein</fullName>
    </recommendedName>
</protein>
<proteinExistence type="predicted"/>
<evidence type="ECO:0000313" key="1">
    <source>
        <dbReference type="EMBL" id="MDQ1103800.1"/>
    </source>
</evidence>
<organism evidence="1 2">
    <name type="scientific">Nocardioides zeae</name>
    <dbReference type="NCBI Taxonomy" id="1457234"/>
    <lineage>
        <taxon>Bacteria</taxon>
        <taxon>Bacillati</taxon>
        <taxon>Actinomycetota</taxon>
        <taxon>Actinomycetes</taxon>
        <taxon>Propionibacteriales</taxon>
        <taxon>Nocardioidaceae</taxon>
        <taxon>Nocardioides</taxon>
    </lineage>
</organism>
<reference evidence="1" key="1">
    <citation type="submission" date="2023-07" db="EMBL/GenBank/DDBJ databases">
        <title>Functional and genomic diversity of the sorghum phyllosphere microbiome.</title>
        <authorList>
            <person name="Shade A."/>
        </authorList>
    </citation>
    <scope>NUCLEOTIDE SEQUENCE</scope>
    <source>
        <strain evidence="1">SORGH_AS_1067</strain>
    </source>
</reference>
<dbReference type="AlphaFoldDB" id="A0AAJ1U0Y6"/>
<dbReference type="Proteomes" id="UP001239215">
    <property type="component" value="Unassembled WGS sequence"/>
</dbReference>
<gene>
    <name evidence="1" type="ORF">QE405_001084</name>
</gene>
<dbReference type="RefSeq" id="WP_307199202.1">
    <property type="nucleotide sequence ID" value="NZ_JAUTAN010000001.1"/>
</dbReference>
<dbReference type="EMBL" id="JAUTAN010000001">
    <property type="protein sequence ID" value="MDQ1103800.1"/>
    <property type="molecule type" value="Genomic_DNA"/>
</dbReference>
<evidence type="ECO:0000313" key="2">
    <source>
        <dbReference type="Proteomes" id="UP001239215"/>
    </source>
</evidence>